<keyword evidence="7 15" id="KW-0548">Nucleotidyltransferase</keyword>
<comment type="catalytic activity">
    <reaction evidence="13 15">
        <text>riboflavin + ATP = FMN + ADP + H(+)</text>
        <dbReference type="Rhea" id="RHEA:14357"/>
        <dbReference type="ChEBI" id="CHEBI:15378"/>
        <dbReference type="ChEBI" id="CHEBI:30616"/>
        <dbReference type="ChEBI" id="CHEBI:57986"/>
        <dbReference type="ChEBI" id="CHEBI:58210"/>
        <dbReference type="ChEBI" id="CHEBI:456216"/>
        <dbReference type="EC" id="2.7.1.26"/>
    </reaction>
</comment>
<sequence>MTGSAWDELGPTPDLWDVRVVGDPDAVEPRPSAVSIGFFDGVHRGHRTIIERALQAARQQSLRSVVVTFDRHPMEVVRPGSQPPLLQTLPRRAATLASTGVDLVVVLPFDDDLRHRAPDAFVDKVLAGSLRAAHVVVGANFRFGHRAAGDVDVLRALGEERGFVAEPVDLRETEGAVISSTTIRDALAEGGVELAARMLGRPHVIDGIVVRGDQRGRELGFPTANLQVDPRIALPASGVYAGWLHHPDGRQLPAATSVGTNPTFAGEEQRVEAYLLGVDEDLYGLEVALDFRARVRDEIRYEGPSALVAQMREDVAEVARLLGV</sequence>
<dbReference type="FunFam" id="2.40.30.30:FF:000003">
    <property type="entry name" value="Riboflavin biosynthesis protein"/>
    <property type="match status" value="1"/>
</dbReference>
<evidence type="ECO:0000256" key="8">
    <source>
        <dbReference type="ARBA" id="ARBA00022741"/>
    </source>
</evidence>
<comment type="pathway">
    <text evidence="2 15">Cofactor biosynthesis; FAD biosynthesis; FAD from FMN: step 1/1.</text>
</comment>
<dbReference type="FunFam" id="3.40.50.620:FF:000021">
    <property type="entry name" value="Riboflavin biosynthesis protein"/>
    <property type="match status" value="1"/>
</dbReference>
<keyword evidence="8 15" id="KW-0547">Nucleotide-binding</keyword>
<comment type="similarity">
    <text evidence="15">Belongs to the ribF family.</text>
</comment>
<dbReference type="PANTHER" id="PTHR22749">
    <property type="entry name" value="RIBOFLAVIN KINASE/FMN ADENYLYLTRANSFERASE"/>
    <property type="match status" value="1"/>
</dbReference>
<feature type="domain" description="Riboflavin kinase" evidence="16">
    <location>
        <begin position="198"/>
        <end position="323"/>
    </location>
</feature>
<evidence type="ECO:0000256" key="10">
    <source>
        <dbReference type="ARBA" id="ARBA00022827"/>
    </source>
</evidence>
<evidence type="ECO:0000256" key="12">
    <source>
        <dbReference type="ARBA" id="ARBA00023268"/>
    </source>
</evidence>
<dbReference type="SUPFAM" id="SSF52374">
    <property type="entry name" value="Nucleotidylyl transferase"/>
    <property type="match status" value="1"/>
</dbReference>
<dbReference type="PANTHER" id="PTHR22749:SF6">
    <property type="entry name" value="RIBOFLAVIN KINASE"/>
    <property type="match status" value="1"/>
</dbReference>
<evidence type="ECO:0000256" key="11">
    <source>
        <dbReference type="ARBA" id="ARBA00022840"/>
    </source>
</evidence>
<name>A0A411YCK2_9ACTN</name>
<evidence type="ECO:0000256" key="4">
    <source>
        <dbReference type="ARBA" id="ARBA00022630"/>
    </source>
</evidence>
<comment type="catalytic activity">
    <reaction evidence="14 15">
        <text>FMN + ATP + H(+) = FAD + diphosphate</text>
        <dbReference type="Rhea" id="RHEA:17237"/>
        <dbReference type="ChEBI" id="CHEBI:15378"/>
        <dbReference type="ChEBI" id="CHEBI:30616"/>
        <dbReference type="ChEBI" id="CHEBI:33019"/>
        <dbReference type="ChEBI" id="CHEBI:57692"/>
        <dbReference type="ChEBI" id="CHEBI:58210"/>
        <dbReference type="EC" id="2.7.7.2"/>
    </reaction>
</comment>
<keyword evidence="18" id="KW-1185">Reference proteome</keyword>
<keyword evidence="6 15" id="KW-0808">Transferase</keyword>
<evidence type="ECO:0000256" key="2">
    <source>
        <dbReference type="ARBA" id="ARBA00004726"/>
    </source>
</evidence>
<dbReference type="OrthoDB" id="9803667at2"/>
<keyword evidence="5 15" id="KW-0288">FMN</keyword>
<keyword evidence="9 15" id="KW-0418">Kinase</keyword>
<evidence type="ECO:0000256" key="1">
    <source>
        <dbReference type="ARBA" id="ARBA00002121"/>
    </source>
</evidence>
<evidence type="ECO:0000256" key="3">
    <source>
        <dbReference type="ARBA" id="ARBA00005201"/>
    </source>
</evidence>
<evidence type="ECO:0000256" key="9">
    <source>
        <dbReference type="ARBA" id="ARBA00022777"/>
    </source>
</evidence>
<evidence type="ECO:0000256" key="5">
    <source>
        <dbReference type="ARBA" id="ARBA00022643"/>
    </source>
</evidence>
<evidence type="ECO:0000256" key="14">
    <source>
        <dbReference type="ARBA" id="ARBA00049494"/>
    </source>
</evidence>
<keyword evidence="11 15" id="KW-0067">ATP-binding</keyword>
<dbReference type="InterPro" id="IPR023468">
    <property type="entry name" value="Riboflavin_kinase"/>
</dbReference>
<dbReference type="GO" id="GO:0009398">
    <property type="term" value="P:FMN biosynthetic process"/>
    <property type="evidence" value="ECO:0007669"/>
    <property type="project" value="UniProtKB-UniRule"/>
</dbReference>
<evidence type="ECO:0000256" key="13">
    <source>
        <dbReference type="ARBA" id="ARBA00047880"/>
    </source>
</evidence>
<reference evidence="17 18" key="1">
    <citation type="submission" date="2019-01" db="EMBL/GenBank/DDBJ databases">
        <title>Egibacter rhizosphaerae EGI 80759T.</title>
        <authorList>
            <person name="Chen D.-D."/>
            <person name="Tian Y."/>
            <person name="Jiao J.-Y."/>
            <person name="Zhang X.-T."/>
            <person name="Zhang Y.-G."/>
            <person name="Zhang Y."/>
            <person name="Xiao M."/>
            <person name="Shu W.-S."/>
            <person name="Li W.-J."/>
        </authorList>
    </citation>
    <scope>NUCLEOTIDE SEQUENCE [LARGE SCALE GENOMIC DNA]</scope>
    <source>
        <strain evidence="17 18">EGI 80759</strain>
    </source>
</reference>
<dbReference type="AlphaFoldDB" id="A0A411YCK2"/>
<dbReference type="SUPFAM" id="SSF82114">
    <property type="entry name" value="Riboflavin kinase-like"/>
    <property type="match status" value="1"/>
</dbReference>
<dbReference type="InterPro" id="IPR014729">
    <property type="entry name" value="Rossmann-like_a/b/a_fold"/>
</dbReference>
<dbReference type="Gene3D" id="3.40.50.620">
    <property type="entry name" value="HUPs"/>
    <property type="match status" value="1"/>
</dbReference>
<dbReference type="InterPro" id="IPR023465">
    <property type="entry name" value="Riboflavin_kinase_dom_sf"/>
</dbReference>
<dbReference type="UniPathway" id="UPA00276">
    <property type="reaction ID" value="UER00406"/>
</dbReference>
<dbReference type="EC" id="2.7.7.2" evidence="15"/>
<evidence type="ECO:0000256" key="7">
    <source>
        <dbReference type="ARBA" id="ARBA00022695"/>
    </source>
</evidence>
<dbReference type="InterPro" id="IPR015865">
    <property type="entry name" value="Riboflavin_kinase_bac/euk"/>
</dbReference>
<dbReference type="Proteomes" id="UP000291469">
    <property type="component" value="Chromosome"/>
</dbReference>
<dbReference type="CDD" id="cd02064">
    <property type="entry name" value="FAD_synthetase_N"/>
    <property type="match status" value="1"/>
</dbReference>
<comment type="pathway">
    <text evidence="3 15">Cofactor biosynthesis; FMN biosynthesis; FMN from riboflavin (ATP route): step 1/1.</text>
</comment>
<dbReference type="GO" id="GO:0006747">
    <property type="term" value="P:FAD biosynthetic process"/>
    <property type="evidence" value="ECO:0007669"/>
    <property type="project" value="UniProtKB-UniRule"/>
</dbReference>
<evidence type="ECO:0000313" key="17">
    <source>
        <dbReference type="EMBL" id="QBI18944.1"/>
    </source>
</evidence>
<proteinExistence type="inferred from homology"/>
<organism evidence="17 18">
    <name type="scientific">Egibacter rhizosphaerae</name>
    <dbReference type="NCBI Taxonomy" id="1670831"/>
    <lineage>
        <taxon>Bacteria</taxon>
        <taxon>Bacillati</taxon>
        <taxon>Actinomycetota</taxon>
        <taxon>Nitriliruptoria</taxon>
        <taxon>Egibacterales</taxon>
        <taxon>Egibacteraceae</taxon>
        <taxon>Egibacter</taxon>
    </lineage>
</organism>
<dbReference type="InterPro" id="IPR015864">
    <property type="entry name" value="FAD_synthase"/>
</dbReference>
<dbReference type="NCBIfam" id="TIGR00083">
    <property type="entry name" value="ribF"/>
    <property type="match status" value="1"/>
</dbReference>
<dbReference type="KEGG" id="erz:ER308_04890"/>
<dbReference type="EC" id="2.7.1.26" evidence="15"/>
<comment type="function">
    <text evidence="1">Catalyzes the phosphorylation of riboflavin to FMN followed by the adenylation of FMN to FAD.</text>
</comment>
<dbReference type="RefSeq" id="WP_131153941.1">
    <property type="nucleotide sequence ID" value="NZ_CP036402.1"/>
</dbReference>
<evidence type="ECO:0000256" key="15">
    <source>
        <dbReference type="PIRNR" id="PIRNR004491"/>
    </source>
</evidence>
<dbReference type="UniPathway" id="UPA00277">
    <property type="reaction ID" value="UER00407"/>
</dbReference>
<dbReference type="Gene3D" id="2.40.30.30">
    <property type="entry name" value="Riboflavin kinase-like"/>
    <property type="match status" value="1"/>
</dbReference>
<accession>A0A411YCK2</accession>
<evidence type="ECO:0000259" key="16">
    <source>
        <dbReference type="SMART" id="SM00904"/>
    </source>
</evidence>
<evidence type="ECO:0000313" key="18">
    <source>
        <dbReference type="Proteomes" id="UP000291469"/>
    </source>
</evidence>
<dbReference type="GO" id="GO:0005524">
    <property type="term" value="F:ATP binding"/>
    <property type="evidence" value="ECO:0007669"/>
    <property type="project" value="UniProtKB-UniRule"/>
</dbReference>
<gene>
    <name evidence="17" type="ORF">ER308_04890</name>
</gene>
<evidence type="ECO:0000256" key="6">
    <source>
        <dbReference type="ARBA" id="ARBA00022679"/>
    </source>
</evidence>
<dbReference type="PIRSF" id="PIRSF004491">
    <property type="entry name" value="FAD_Synth"/>
    <property type="match status" value="1"/>
</dbReference>
<dbReference type="InterPro" id="IPR002606">
    <property type="entry name" value="Riboflavin_kinase_bac"/>
</dbReference>
<dbReference type="EMBL" id="CP036402">
    <property type="protein sequence ID" value="QBI18944.1"/>
    <property type="molecule type" value="Genomic_DNA"/>
</dbReference>
<dbReference type="GO" id="GO:0009231">
    <property type="term" value="P:riboflavin biosynthetic process"/>
    <property type="evidence" value="ECO:0007669"/>
    <property type="project" value="InterPro"/>
</dbReference>
<keyword evidence="10 15" id="KW-0274">FAD</keyword>
<keyword evidence="4 15" id="KW-0285">Flavoprotein</keyword>
<dbReference type="Pfam" id="PF06574">
    <property type="entry name" value="FAD_syn"/>
    <property type="match status" value="1"/>
</dbReference>
<dbReference type="Pfam" id="PF01687">
    <property type="entry name" value="Flavokinase"/>
    <property type="match status" value="1"/>
</dbReference>
<dbReference type="GO" id="GO:0003919">
    <property type="term" value="F:FMN adenylyltransferase activity"/>
    <property type="evidence" value="ECO:0007669"/>
    <property type="project" value="UniProtKB-UniRule"/>
</dbReference>
<keyword evidence="12" id="KW-0511">Multifunctional enzyme</keyword>
<dbReference type="NCBIfam" id="NF004160">
    <property type="entry name" value="PRK05627.1-3"/>
    <property type="match status" value="1"/>
</dbReference>
<protein>
    <recommendedName>
        <fullName evidence="15">Riboflavin biosynthesis protein</fullName>
    </recommendedName>
    <domain>
        <recommendedName>
            <fullName evidence="15">Riboflavin kinase</fullName>
            <ecNumber evidence="15">2.7.1.26</ecNumber>
        </recommendedName>
        <alternativeName>
            <fullName evidence="15">Flavokinase</fullName>
        </alternativeName>
    </domain>
    <domain>
        <recommendedName>
            <fullName evidence="15">FMN adenylyltransferase</fullName>
            <ecNumber evidence="15">2.7.7.2</ecNumber>
        </recommendedName>
        <alternativeName>
            <fullName evidence="15">FAD pyrophosphorylase</fullName>
        </alternativeName>
        <alternativeName>
            <fullName evidence="15">FAD synthase</fullName>
        </alternativeName>
    </domain>
</protein>
<dbReference type="GO" id="GO:0008531">
    <property type="term" value="F:riboflavin kinase activity"/>
    <property type="evidence" value="ECO:0007669"/>
    <property type="project" value="UniProtKB-UniRule"/>
</dbReference>
<dbReference type="SMART" id="SM00904">
    <property type="entry name" value="Flavokinase"/>
    <property type="match status" value="1"/>
</dbReference>